<organism evidence="2 3">
    <name type="scientific">Selenomonas artemidis F0399</name>
    <dbReference type="NCBI Taxonomy" id="749551"/>
    <lineage>
        <taxon>Bacteria</taxon>
        <taxon>Bacillati</taxon>
        <taxon>Bacillota</taxon>
        <taxon>Negativicutes</taxon>
        <taxon>Selenomonadales</taxon>
        <taxon>Selenomonadaceae</taxon>
        <taxon>Selenomonas</taxon>
    </lineage>
</organism>
<dbReference type="HOGENOM" id="CLU_813523_0_0_9"/>
<name>E7N5E7_9FIRM</name>
<dbReference type="EMBL" id="AECV01000064">
    <property type="protein sequence ID" value="EFW28639.1"/>
    <property type="molecule type" value="Genomic_DNA"/>
</dbReference>
<keyword evidence="3" id="KW-1185">Reference proteome</keyword>
<sequence length="357" mass="40234">MNRERGFAPHTPGVNDIMIQKLCGAVIAVFFVLCPALPGTAGAAAQIIEADGVYTMGDNDSPKIARDAARQEAMRSATEQAGVYVESYTETQNLTLTKDEVRMVAGTVLRVLQEKATPELIGDAWRYSVHLVCEVDTAKVDLASLASNKAEIARLQKERDALKQQNDDLLARYERAQGTEKAAIGIQLEESYTLGRVFDEAAAMIQRGEERRAIGELSHLIDDPRVTGSPRAYAYYLRGRAYYELHSDDLALADFSSADRTPHTDDLYPIWRLHQYRGRIYYEKERYDDAAAELRLAWDASDKTDDELWMNLRRAEQRADQERRHMERGDGGARRGINWTQVITEIIRGSMQQSQGE</sequence>
<accession>E7N5E7</accession>
<dbReference type="AlphaFoldDB" id="E7N5E7"/>
<feature type="coiled-coil region" evidence="1">
    <location>
        <begin position="145"/>
        <end position="179"/>
    </location>
</feature>
<proteinExistence type="predicted"/>
<dbReference type="STRING" id="749551.HMPREF9555_02242"/>
<dbReference type="Gene3D" id="1.25.40.10">
    <property type="entry name" value="Tetratricopeptide repeat domain"/>
    <property type="match status" value="1"/>
</dbReference>
<keyword evidence="1" id="KW-0175">Coiled coil</keyword>
<comment type="caution">
    <text evidence="2">The sequence shown here is derived from an EMBL/GenBank/DDBJ whole genome shotgun (WGS) entry which is preliminary data.</text>
</comment>
<dbReference type="SUPFAM" id="SSF48452">
    <property type="entry name" value="TPR-like"/>
    <property type="match status" value="1"/>
</dbReference>
<dbReference type="Proteomes" id="UP000004633">
    <property type="component" value="Unassembled WGS sequence"/>
</dbReference>
<evidence type="ECO:0000313" key="3">
    <source>
        <dbReference type="Proteomes" id="UP000004633"/>
    </source>
</evidence>
<evidence type="ECO:0000313" key="2">
    <source>
        <dbReference type="EMBL" id="EFW28639.1"/>
    </source>
</evidence>
<gene>
    <name evidence="2" type="ORF">HMPREF9555_02242</name>
</gene>
<protein>
    <recommendedName>
        <fullName evidence="4">Tetratricopeptide repeat protein</fullName>
    </recommendedName>
</protein>
<dbReference type="InterPro" id="IPR011990">
    <property type="entry name" value="TPR-like_helical_dom_sf"/>
</dbReference>
<evidence type="ECO:0008006" key="4">
    <source>
        <dbReference type="Google" id="ProtNLM"/>
    </source>
</evidence>
<reference evidence="2 3" key="1">
    <citation type="submission" date="2010-08" db="EMBL/GenBank/DDBJ databases">
        <authorList>
            <person name="Weinstock G."/>
            <person name="Sodergren E."/>
            <person name="Clifton S."/>
            <person name="Fulton L."/>
            <person name="Fulton B."/>
            <person name="Courtney L."/>
            <person name="Fronick C."/>
            <person name="Harrison M."/>
            <person name="Strong C."/>
            <person name="Farmer C."/>
            <person name="Delahaunty K."/>
            <person name="Markovic C."/>
            <person name="Hall O."/>
            <person name="Minx P."/>
            <person name="Tomlinson C."/>
            <person name="Mitreva M."/>
            <person name="Hou S."/>
            <person name="Chen J."/>
            <person name="Wollam A."/>
            <person name="Pepin K.H."/>
            <person name="Johnson M."/>
            <person name="Bhonagiri V."/>
            <person name="Zhang X."/>
            <person name="Suruliraj S."/>
            <person name="Warren W."/>
            <person name="Chinwalla A."/>
            <person name="Mardis E.R."/>
            <person name="Wilson R.K."/>
        </authorList>
    </citation>
    <scope>NUCLEOTIDE SEQUENCE [LARGE SCALE GENOMIC DNA]</scope>
    <source>
        <strain evidence="2 3">F0399</strain>
    </source>
</reference>
<dbReference type="InterPro" id="IPR038180">
    <property type="entry name" value="FlgT_N_sf"/>
</dbReference>
<evidence type="ECO:0000256" key="1">
    <source>
        <dbReference type="SAM" id="Coils"/>
    </source>
</evidence>
<dbReference type="Gene3D" id="3.30.1660.40">
    <property type="entry name" value="FlgT, N-terminal domain"/>
    <property type="match status" value="1"/>
</dbReference>